<evidence type="ECO:0000313" key="1">
    <source>
        <dbReference type="EMBL" id="VDN14565.1"/>
    </source>
</evidence>
<name>A0A3P7LBT6_DIBLA</name>
<gene>
    <name evidence="1" type="ORF">DILT_LOCUS10396</name>
</gene>
<proteinExistence type="predicted"/>
<sequence length="86" mass="9386">MLCDQLKSKCQCFDGREISSAIKLYVLVLFDSLLDADAFASDLAADLEWCLRTPAGLARTLWRMLAALTACIDCLGGKKVNDREGG</sequence>
<evidence type="ECO:0000313" key="2">
    <source>
        <dbReference type="Proteomes" id="UP000281553"/>
    </source>
</evidence>
<keyword evidence="2" id="KW-1185">Reference proteome</keyword>
<organism evidence="1 2">
    <name type="scientific">Dibothriocephalus latus</name>
    <name type="common">Fish tapeworm</name>
    <name type="synonym">Diphyllobothrium latum</name>
    <dbReference type="NCBI Taxonomy" id="60516"/>
    <lineage>
        <taxon>Eukaryota</taxon>
        <taxon>Metazoa</taxon>
        <taxon>Spiralia</taxon>
        <taxon>Lophotrochozoa</taxon>
        <taxon>Platyhelminthes</taxon>
        <taxon>Cestoda</taxon>
        <taxon>Eucestoda</taxon>
        <taxon>Diphyllobothriidea</taxon>
        <taxon>Diphyllobothriidae</taxon>
        <taxon>Dibothriocephalus</taxon>
    </lineage>
</organism>
<reference evidence="1 2" key="1">
    <citation type="submission" date="2018-11" db="EMBL/GenBank/DDBJ databases">
        <authorList>
            <consortium name="Pathogen Informatics"/>
        </authorList>
    </citation>
    <scope>NUCLEOTIDE SEQUENCE [LARGE SCALE GENOMIC DNA]</scope>
</reference>
<accession>A0A3P7LBT6</accession>
<dbReference type="AlphaFoldDB" id="A0A3P7LBT6"/>
<dbReference type="Proteomes" id="UP000281553">
    <property type="component" value="Unassembled WGS sequence"/>
</dbReference>
<protein>
    <submittedName>
        <fullName evidence="1">Uncharacterized protein</fullName>
    </submittedName>
</protein>
<dbReference type="EMBL" id="UYRU01059649">
    <property type="protein sequence ID" value="VDN14565.1"/>
    <property type="molecule type" value="Genomic_DNA"/>
</dbReference>